<evidence type="ECO:0000256" key="10">
    <source>
        <dbReference type="ARBA" id="ARBA00047445"/>
    </source>
</evidence>
<comment type="similarity">
    <text evidence="3 12">Belongs to the NadC/ModD family.</text>
</comment>
<dbReference type="SUPFAM" id="SSF54675">
    <property type="entry name" value="Nicotinate/Quinolinate PRTase N-terminal domain-like"/>
    <property type="match status" value="1"/>
</dbReference>
<dbReference type="InterPro" id="IPR004393">
    <property type="entry name" value="NadC"/>
</dbReference>
<evidence type="ECO:0000256" key="9">
    <source>
        <dbReference type="ARBA" id="ARBA00033102"/>
    </source>
</evidence>
<dbReference type="InterPro" id="IPR036068">
    <property type="entry name" value="Nicotinate_pribotase-like_C"/>
</dbReference>
<evidence type="ECO:0000259" key="14">
    <source>
        <dbReference type="Pfam" id="PF02749"/>
    </source>
</evidence>
<dbReference type="PANTHER" id="PTHR32179:SF3">
    <property type="entry name" value="NICOTINATE-NUCLEOTIDE PYROPHOSPHORYLASE [CARBOXYLATING]"/>
    <property type="match status" value="1"/>
</dbReference>
<organism evidence="15">
    <name type="scientific">Salinicola endophyticus</name>
    <dbReference type="NCBI Taxonomy" id="1949083"/>
    <lineage>
        <taxon>Bacteria</taxon>
        <taxon>Pseudomonadati</taxon>
        <taxon>Pseudomonadota</taxon>
        <taxon>Gammaproteobacteria</taxon>
        <taxon>Oceanospirillales</taxon>
        <taxon>Halomonadaceae</taxon>
        <taxon>Salinicola</taxon>
    </lineage>
</organism>
<dbReference type="Gene3D" id="3.20.20.70">
    <property type="entry name" value="Aldolase class I"/>
    <property type="match status" value="1"/>
</dbReference>
<dbReference type="GO" id="GO:0034213">
    <property type="term" value="P:quinolinate catabolic process"/>
    <property type="evidence" value="ECO:0007669"/>
    <property type="project" value="TreeGrafter"/>
</dbReference>
<dbReference type="FunFam" id="3.90.1170.20:FF:000001">
    <property type="entry name" value="Nicotinate-nucleotide diphosphorylase (Carboxylating)"/>
    <property type="match status" value="1"/>
</dbReference>
<dbReference type="GO" id="GO:0004514">
    <property type="term" value="F:nicotinate-nucleotide diphosphorylase (carboxylating) activity"/>
    <property type="evidence" value="ECO:0007669"/>
    <property type="project" value="UniProtKB-EC"/>
</dbReference>
<dbReference type="CDD" id="cd01572">
    <property type="entry name" value="QPRTase"/>
    <property type="match status" value="1"/>
</dbReference>
<dbReference type="GO" id="GO:0005737">
    <property type="term" value="C:cytoplasm"/>
    <property type="evidence" value="ECO:0007669"/>
    <property type="project" value="TreeGrafter"/>
</dbReference>
<evidence type="ECO:0000256" key="5">
    <source>
        <dbReference type="ARBA" id="ARBA00011944"/>
    </source>
</evidence>
<dbReference type="NCBIfam" id="TIGR00078">
    <property type="entry name" value="nadC"/>
    <property type="match status" value="1"/>
</dbReference>
<keyword evidence="7 12" id="KW-0328">Glycosyltransferase</keyword>
<evidence type="ECO:0000256" key="7">
    <source>
        <dbReference type="ARBA" id="ARBA00022676"/>
    </source>
</evidence>
<comment type="pathway">
    <text evidence="2">Cofactor biosynthesis; NAD(+) biosynthesis; nicotinate D-ribonucleotide from quinolinate: step 1/1.</text>
</comment>
<proteinExistence type="inferred from homology"/>
<evidence type="ECO:0000313" key="15">
    <source>
        <dbReference type="EMBL" id="XCJ78663.1"/>
    </source>
</evidence>
<keyword evidence="8 12" id="KW-0808">Transferase</keyword>
<accession>A0AB74UCF3</accession>
<evidence type="ECO:0000256" key="2">
    <source>
        <dbReference type="ARBA" id="ARBA00004893"/>
    </source>
</evidence>
<name>A0AB74UCF3_9GAMM</name>
<dbReference type="InterPro" id="IPR002638">
    <property type="entry name" value="Quinolinate_PRibosylTrfase_C"/>
</dbReference>
<evidence type="ECO:0000256" key="1">
    <source>
        <dbReference type="ARBA" id="ARBA00003237"/>
    </source>
</evidence>
<evidence type="ECO:0000256" key="3">
    <source>
        <dbReference type="ARBA" id="ARBA00009400"/>
    </source>
</evidence>
<dbReference type="Pfam" id="PF02749">
    <property type="entry name" value="QRPTase_N"/>
    <property type="match status" value="1"/>
</dbReference>
<sequence length="294" mass="31026">MTTTRAAQPHGWQLDPLRLETQLRAFLAEDIGHLDLTATLMIDADASGHFAMRAREPMRLAGVTAAARAFTCYDPRIAVSPAAADGEDVEAGAPLMHVSGPARSILTVERTALNLIQHLAGIATLTARYVERIHGTGAQLVDTRKTTPGLRMLEKHAVACGGGRNHRLGLDSGVMLKDNHIAVCGSIAAAVARARAQLPILTRIEVECDRLDQVTQALAAGADVIMLDNMPPAEMRQAVSEVAGRALLEASGGVRLETIREIAESGVDFISVGRLTQSAPAVDIGLDDDSAPAA</sequence>
<evidence type="ECO:0000256" key="12">
    <source>
        <dbReference type="PIRNR" id="PIRNR006250"/>
    </source>
</evidence>
<evidence type="ECO:0000256" key="8">
    <source>
        <dbReference type="ARBA" id="ARBA00022679"/>
    </source>
</evidence>
<comment type="function">
    <text evidence="1">Involved in the catabolism of quinolinic acid (QA).</text>
</comment>
<keyword evidence="6" id="KW-0662">Pyridine nucleotide biosynthesis</keyword>
<dbReference type="AlphaFoldDB" id="A0AB74UCF3"/>
<dbReference type="RefSeq" id="WP_353979637.1">
    <property type="nucleotide sequence ID" value="NZ_CP159578.1"/>
</dbReference>
<dbReference type="InterPro" id="IPR022412">
    <property type="entry name" value="Quinolinate_PRibosylTrfase_N"/>
</dbReference>
<dbReference type="EMBL" id="CP159578">
    <property type="protein sequence ID" value="XCJ78663.1"/>
    <property type="molecule type" value="Genomic_DNA"/>
</dbReference>
<dbReference type="Pfam" id="PF01729">
    <property type="entry name" value="QRPTase_C"/>
    <property type="match status" value="1"/>
</dbReference>
<dbReference type="SUPFAM" id="SSF51690">
    <property type="entry name" value="Nicotinate/Quinolinate PRTase C-terminal domain-like"/>
    <property type="match status" value="1"/>
</dbReference>
<dbReference type="InterPro" id="IPR013785">
    <property type="entry name" value="Aldolase_TIM"/>
</dbReference>
<dbReference type="GO" id="GO:0009435">
    <property type="term" value="P:NAD+ biosynthetic process"/>
    <property type="evidence" value="ECO:0007669"/>
    <property type="project" value="InterPro"/>
</dbReference>
<comment type="subunit">
    <text evidence="4">Hexamer formed by 3 homodimers.</text>
</comment>
<feature type="domain" description="Quinolinate phosphoribosyl transferase N-terminal" evidence="14">
    <location>
        <begin position="35"/>
        <end position="119"/>
    </location>
</feature>
<evidence type="ECO:0000256" key="11">
    <source>
        <dbReference type="ARBA" id="ARBA00069173"/>
    </source>
</evidence>
<reference evidence="15" key="1">
    <citation type="submission" date="2024-06" db="EMBL/GenBank/DDBJ databases">
        <title>Complete genome of Salinicola endophyticus HNIBRBA4755.</title>
        <authorList>
            <person name="Shin S.Y."/>
            <person name="Kang H."/>
            <person name="Song J."/>
        </authorList>
    </citation>
    <scope>NUCLEOTIDE SEQUENCE</scope>
    <source>
        <strain evidence="15">HNIBRBA4755</strain>
    </source>
</reference>
<dbReference type="FunFam" id="3.20.20.70:FF:000030">
    <property type="entry name" value="Nicotinate-nucleotide pyrophosphorylase, carboxylating"/>
    <property type="match status" value="1"/>
</dbReference>
<evidence type="ECO:0000256" key="6">
    <source>
        <dbReference type="ARBA" id="ARBA00022642"/>
    </source>
</evidence>
<protein>
    <recommendedName>
        <fullName evidence="11">Probable nicotinate-nucleotide pyrophosphorylase [carboxylating]</fullName>
        <ecNumber evidence="5">2.4.2.19</ecNumber>
    </recommendedName>
    <alternativeName>
        <fullName evidence="9">Quinolinate phosphoribosyltransferase [decarboxylating]</fullName>
    </alternativeName>
</protein>
<evidence type="ECO:0000259" key="13">
    <source>
        <dbReference type="Pfam" id="PF01729"/>
    </source>
</evidence>
<dbReference type="PANTHER" id="PTHR32179">
    <property type="entry name" value="NICOTINATE-NUCLEOTIDE PYROPHOSPHORYLASE [CARBOXYLATING]"/>
    <property type="match status" value="1"/>
</dbReference>
<comment type="catalytic activity">
    <reaction evidence="10">
        <text>nicotinate beta-D-ribonucleotide + CO2 + diphosphate = quinolinate + 5-phospho-alpha-D-ribose 1-diphosphate + 2 H(+)</text>
        <dbReference type="Rhea" id="RHEA:12733"/>
        <dbReference type="ChEBI" id="CHEBI:15378"/>
        <dbReference type="ChEBI" id="CHEBI:16526"/>
        <dbReference type="ChEBI" id="CHEBI:29959"/>
        <dbReference type="ChEBI" id="CHEBI:33019"/>
        <dbReference type="ChEBI" id="CHEBI:57502"/>
        <dbReference type="ChEBI" id="CHEBI:58017"/>
        <dbReference type="EC" id="2.4.2.19"/>
    </reaction>
</comment>
<evidence type="ECO:0000256" key="4">
    <source>
        <dbReference type="ARBA" id="ARBA00011218"/>
    </source>
</evidence>
<feature type="domain" description="Quinolinate phosphoribosyl transferase C-terminal" evidence="13">
    <location>
        <begin position="122"/>
        <end position="287"/>
    </location>
</feature>
<dbReference type="EC" id="2.4.2.19" evidence="5"/>
<dbReference type="PIRSF" id="PIRSF006250">
    <property type="entry name" value="NadC_ModD"/>
    <property type="match status" value="1"/>
</dbReference>
<dbReference type="InterPro" id="IPR037128">
    <property type="entry name" value="Quinolinate_PRibosylTase_N_sf"/>
</dbReference>
<dbReference type="Gene3D" id="3.90.1170.20">
    <property type="entry name" value="Quinolinate phosphoribosyl transferase, N-terminal domain"/>
    <property type="match status" value="1"/>
</dbReference>
<gene>
    <name evidence="15" type="primary">nadC</name>
    <name evidence="15" type="ORF">ABV408_14635</name>
</gene>
<dbReference type="InterPro" id="IPR027277">
    <property type="entry name" value="NadC/ModD"/>
</dbReference>